<dbReference type="SMART" id="SM00025">
    <property type="entry name" value="Pumilio"/>
    <property type="match status" value="7"/>
</dbReference>
<dbReference type="GO" id="GO:0010608">
    <property type="term" value="P:post-transcriptional regulation of gene expression"/>
    <property type="evidence" value="ECO:0007669"/>
    <property type="project" value="TreeGrafter"/>
</dbReference>
<dbReference type="InterPro" id="IPR016024">
    <property type="entry name" value="ARM-type_fold"/>
</dbReference>
<dbReference type="WBParaSite" id="PgE079_g002_t06">
    <property type="protein sequence ID" value="PgE079_g002_t06"/>
    <property type="gene ID" value="PgE079_g002"/>
</dbReference>
<evidence type="ECO:0000256" key="4">
    <source>
        <dbReference type="PROSITE-ProRule" id="PRU00317"/>
    </source>
</evidence>
<feature type="domain" description="PUM-HD" evidence="6">
    <location>
        <begin position="63"/>
        <end position="445"/>
    </location>
</feature>
<feature type="repeat" description="Pumilio" evidence="4">
    <location>
        <begin position="205"/>
        <end position="240"/>
    </location>
</feature>
<dbReference type="WBParaSite" id="PgE079_g002_t07">
    <property type="protein sequence ID" value="PgE079_g002_t07"/>
    <property type="gene ID" value="PgE079_g002"/>
</dbReference>
<accession>A0A914ZZM5</accession>
<sequence>MRPQMEHAAHNHSDNNNNNIRGIGNTRANQAVNSMLVSPSSCITPRMPCFSIPPPSLLGRSPKMGQSLRHFGNTINGTPLVVKSDNQLFSLRRLIESGEIVDLVKSKRGYAVVENNFPVHGDPSRTKLYDTFLLQNVFYSICADPIGNFFMQMLVEQSSRAERARITSLVQGHLTILSCNRYSTRVVQKLWRILDENTRLFFLGELDGHEIDIAIDENGTHFIQMIISSSPISTLTPMVRAFISTNVRLVTLAEDRNGCRVLQIVIEKFEREIVPTTSQETKIFAEKLLIAVVANLERFVNHQFANYVIQCIFSLSVLSGYANMAIYKLFGRLLVLSQEKYASHVVEKALECGSTTALCSIMDEIFDGYQCDSDGADALEILMFDEYGNYVVQKMFEVAIDVRNGKRSGKVEWFGRMAQRIDERHDQLCRYSSGKKLIDRLSKALKHTEVNDMNQNLVMP</sequence>
<dbReference type="AlphaFoldDB" id="A0A914ZZM5"/>
<name>A0A914ZZM5_PARUN</name>
<evidence type="ECO:0000313" key="9">
    <source>
        <dbReference type="WBParaSite" id="PgE079_g002_t04"/>
    </source>
</evidence>
<keyword evidence="3" id="KW-0221">Differentiation</keyword>
<dbReference type="InterPro" id="IPR001313">
    <property type="entry name" value="Pumilio_RNA-bd_rpt"/>
</dbReference>
<keyword evidence="1" id="KW-0217">Developmental protein</keyword>
<dbReference type="SUPFAM" id="SSF48371">
    <property type="entry name" value="ARM repeat"/>
    <property type="match status" value="1"/>
</dbReference>
<evidence type="ECO:0000256" key="2">
    <source>
        <dbReference type="ARBA" id="ARBA00022737"/>
    </source>
</evidence>
<evidence type="ECO:0000256" key="5">
    <source>
        <dbReference type="SAM" id="MobiDB-lite"/>
    </source>
</evidence>
<dbReference type="WBParaSite" id="PgE079_g002_t04">
    <property type="protein sequence ID" value="PgE079_g002_t04"/>
    <property type="gene ID" value="PgE079_g002"/>
</dbReference>
<dbReference type="WBParaSite" id="PgE079_g002_t05">
    <property type="protein sequence ID" value="PgE079_g002_t05"/>
    <property type="gene ID" value="PgE079_g002"/>
</dbReference>
<dbReference type="GO" id="GO:0030154">
    <property type="term" value="P:cell differentiation"/>
    <property type="evidence" value="ECO:0007669"/>
    <property type="project" value="UniProtKB-KW"/>
</dbReference>
<dbReference type="GO" id="GO:0003730">
    <property type="term" value="F:mRNA 3'-UTR binding"/>
    <property type="evidence" value="ECO:0007669"/>
    <property type="project" value="TreeGrafter"/>
</dbReference>
<dbReference type="PROSITE" id="PS50302">
    <property type="entry name" value="PUM"/>
    <property type="match status" value="3"/>
</dbReference>
<dbReference type="PROSITE" id="PS50303">
    <property type="entry name" value="PUM_HD"/>
    <property type="match status" value="1"/>
</dbReference>
<dbReference type="InterPro" id="IPR033133">
    <property type="entry name" value="PUM-HD"/>
</dbReference>
<evidence type="ECO:0000313" key="7">
    <source>
        <dbReference type="Proteomes" id="UP000887569"/>
    </source>
</evidence>
<dbReference type="PANTHER" id="PTHR12537">
    <property type="entry name" value="RNA BINDING PROTEIN PUMILIO-RELATED"/>
    <property type="match status" value="1"/>
</dbReference>
<dbReference type="Gene3D" id="1.25.10.10">
    <property type="entry name" value="Leucine-rich Repeat Variant"/>
    <property type="match status" value="1"/>
</dbReference>
<dbReference type="WBParaSite" id="PgE079_g002_t03">
    <property type="protein sequence ID" value="PgE079_g002_t03"/>
    <property type="gene ID" value="PgE079_g002"/>
</dbReference>
<feature type="region of interest" description="Disordered" evidence="5">
    <location>
        <begin position="1"/>
        <end position="22"/>
    </location>
</feature>
<dbReference type="PANTHER" id="PTHR12537:SF112">
    <property type="entry name" value="FEM-3 MRNA-BINDING FACTOR 1-RELATED"/>
    <property type="match status" value="1"/>
</dbReference>
<dbReference type="InterPro" id="IPR011989">
    <property type="entry name" value="ARM-like"/>
</dbReference>
<evidence type="ECO:0000259" key="6">
    <source>
        <dbReference type="PROSITE" id="PS50303"/>
    </source>
</evidence>
<dbReference type="GO" id="GO:0005634">
    <property type="term" value="C:nucleus"/>
    <property type="evidence" value="ECO:0007669"/>
    <property type="project" value="TreeGrafter"/>
</dbReference>
<dbReference type="Proteomes" id="UP000887569">
    <property type="component" value="Unplaced"/>
</dbReference>
<dbReference type="GO" id="GO:0005737">
    <property type="term" value="C:cytoplasm"/>
    <property type="evidence" value="ECO:0007669"/>
    <property type="project" value="TreeGrafter"/>
</dbReference>
<feature type="compositionally biased region" description="Basic and acidic residues" evidence="5">
    <location>
        <begin position="1"/>
        <end position="13"/>
    </location>
</feature>
<evidence type="ECO:0000256" key="3">
    <source>
        <dbReference type="ARBA" id="ARBA00022782"/>
    </source>
</evidence>
<evidence type="ECO:0000256" key="1">
    <source>
        <dbReference type="ARBA" id="ARBA00022473"/>
    </source>
</evidence>
<proteinExistence type="predicted"/>
<protein>
    <submittedName>
        <fullName evidence="8 9">PUM-HD domain-containing protein</fullName>
    </submittedName>
</protein>
<feature type="repeat" description="Pumilio" evidence="4">
    <location>
        <begin position="328"/>
        <end position="363"/>
    </location>
</feature>
<feature type="repeat" description="Pumilio" evidence="4">
    <location>
        <begin position="168"/>
        <end position="204"/>
    </location>
</feature>
<keyword evidence="7" id="KW-1185">Reference proteome</keyword>
<reference evidence="8 9" key="1">
    <citation type="submission" date="2022-11" db="UniProtKB">
        <authorList>
            <consortium name="WormBaseParasite"/>
        </authorList>
    </citation>
    <scope>IDENTIFICATION</scope>
</reference>
<dbReference type="Pfam" id="PF00806">
    <property type="entry name" value="PUF"/>
    <property type="match status" value="6"/>
</dbReference>
<keyword evidence="2" id="KW-0677">Repeat</keyword>
<evidence type="ECO:0000313" key="8">
    <source>
        <dbReference type="WBParaSite" id="PgE079_g002_t03"/>
    </source>
</evidence>
<organism evidence="7 9">
    <name type="scientific">Parascaris univalens</name>
    <name type="common">Nematode worm</name>
    <dbReference type="NCBI Taxonomy" id="6257"/>
    <lineage>
        <taxon>Eukaryota</taxon>
        <taxon>Metazoa</taxon>
        <taxon>Ecdysozoa</taxon>
        <taxon>Nematoda</taxon>
        <taxon>Chromadorea</taxon>
        <taxon>Rhabditida</taxon>
        <taxon>Spirurina</taxon>
        <taxon>Ascaridomorpha</taxon>
        <taxon>Ascaridoidea</taxon>
        <taxon>Ascarididae</taxon>
        <taxon>Parascaris</taxon>
    </lineage>
</organism>